<gene>
    <name evidence="1" type="ORF">BTN49_3217</name>
</gene>
<organism evidence="1 2">
    <name type="scientific">Candidatus Enterovibrio escicola</name>
    <dbReference type="NCBI Taxonomy" id="1927127"/>
    <lineage>
        <taxon>Bacteria</taxon>
        <taxon>Pseudomonadati</taxon>
        <taxon>Pseudomonadota</taxon>
        <taxon>Gammaproteobacteria</taxon>
        <taxon>Vibrionales</taxon>
        <taxon>Vibrionaceae</taxon>
        <taxon>Enterovibrio</taxon>
    </lineage>
</organism>
<proteinExistence type="predicted"/>
<name>A0A2A5SZ68_9GAMM</name>
<comment type="caution">
    <text evidence="1">The sequence shown here is derived from an EMBL/GenBank/DDBJ whole genome shotgun (WGS) entry which is preliminary data.</text>
</comment>
<protein>
    <submittedName>
        <fullName evidence="1">Uncharacterized protein</fullName>
    </submittedName>
</protein>
<accession>A0A2A5SZ68</accession>
<sequence>MCDFIDDPLRCHRGLLAPLQQYKNLLKSLQTKQHVHLIKVVTVLISSMNIESRTMGKYSNKYQPALYDNNAS</sequence>
<dbReference type="Proteomes" id="UP000219020">
    <property type="component" value="Unassembled WGS sequence"/>
</dbReference>
<keyword evidence="2" id="KW-1185">Reference proteome</keyword>
<evidence type="ECO:0000313" key="2">
    <source>
        <dbReference type="Proteomes" id="UP000219020"/>
    </source>
</evidence>
<evidence type="ECO:0000313" key="1">
    <source>
        <dbReference type="EMBL" id="PCS21207.1"/>
    </source>
</evidence>
<dbReference type="EMBL" id="NBYY01000037">
    <property type="protein sequence ID" value="PCS21207.1"/>
    <property type="molecule type" value="Genomic_DNA"/>
</dbReference>
<reference evidence="2" key="1">
    <citation type="submission" date="2017-04" db="EMBL/GenBank/DDBJ databases">
        <title>Genome evolution of the luminous symbionts of deep sea anglerfish.</title>
        <authorList>
            <person name="Hendry T.A."/>
        </authorList>
    </citation>
    <scope>NUCLEOTIDE SEQUENCE [LARGE SCALE GENOMIC DNA]</scope>
</reference>
<dbReference type="AlphaFoldDB" id="A0A2A5SZ68"/>